<evidence type="ECO:0000256" key="7">
    <source>
        <dbReference type="SAM" id="Phobius"/>
    </source>
</evidence>
<dbReference type="GO" id="GO:0005886">
    <property type="term" value="C:plasma membrane"/>
    <property type="evidence" value="ECO:0007669"/>
    <property type="project" value="UniProtKB-SubCell"/>
</dbReference>
<gene>
    <name evidence="9" type="ORF">SAE01_38400</name>
</gene>
<evidence type="ECO:0000256" key="2">
    <source>
        <dbReference type="ARBA" id="ARBA00006448"/>
    </source>
</evidence>
<dbReference type="OrthoDB" id="9793799at2"/>
<dbReference type="Gene3D" id="3.30.240.20">
    <property type="entry name" value="bsu07140 like domains"/>
    <property type="match status" value="1"/>
</dbReference>
<dbReference type="AlphaFoldDB" id="A0A512BHA3"/>
<dbReference type="Proteomes" id="UP000321513">
    <property type="component" value="Unassembled WGS sequence"/>
</dbReference>
<dbReference type="InterPro" id="IPR007353">
    <property type="entry name" value="DUF421"/>
</dbReference>
<evidence type="ECO:0000256" key="3">
    <source>
        <dbReference type="ARBA" id="ARBA00022475"/>
    </source>
</evidence>
<dbReference type="EMBL" id="BJYT01000019">
    <property type="protein sequence ID" value="GEO11344.1"/>
    <property type="molecule type" value="Genomic_DNA"/>
</dbReference>
<evidence type="ECO:0000256" key="1">
    <source>
        <dbReference type="ARBA" id="ARBA00004651"/>
    </source>
</evidence>
<comment type="subcellular location">
    <subcellularLocation>
        <location evidence="1">Cell membrane</location>
        <topology evidence="1">Multi-pass membrane protein</topology>
    </subcellularLocation>
</comment>
<evidence type="ECO:0000256" key="5">
    <source>
        <dbReference type="ARBA" id="ARBA00022989"/>
    </source>
</evidence>
<sequence>MNIITEIFGEGKELNSLQIGTRTIVMYIVALILIRIAGLKTFGKNSSFDNIIIIMLGAVLSRGVVGASPFFGVVISGFVMVIMTRLVSWLSIKNKTFSVLVKGRHKSLFREGAMDKENLNKSLLSEDDLLEGVRLQANTNSLKDVEEAFLETSGDISIVKKKQD</sequence>
<keyword evidence="4 7" id="KW-0812">Transmembrane</keyword>
<dbReference type="InterPro" id="IPR023090">
    <property type="entry name" value="UPF0702_alpha/beta_dom_sf"/>
</dbReference>
<evidence type="ECO:0000259" key="8">
    <source>
        <dbReference type="Pfam" id="PF04239"/>
    </source>
</evidence>
<keyword evidence="6 7" id="KW-0472">Membrane</keyword>
<feature type="transmembrane region" description="Helical" evidence="7">
    <location>
        <begin position="71"/>
        <end position="92"/>
    </location>
</feature>
<comment type="caution">
    <text evidence="9">The sequence shown here is derived from an EMBL/GenBank/DDBJ whole genome shotgun (WGS) entry which is preliminary data.</text>
</comment>
<organism evidence="9 10">
    <name type="scientific">Segetibacter aerophilus</name>
    <dbReference type="NCBI Taxonomy" id="670293"/>
    <lineage>
        <taxon>Bacteria</taxon>
        <taxon>Pseudomonadati</taxon>
        <taxon>Bacteroidota</taxon>
        <taxon>Chitinophagia</taxon>
        <taxon>Chitinophagales</taxon>
        <taxon>Chitinophagaceae</taxon>
        <taxon>Segetibacter</taxon>
    </lineage>
</organism>
<dbReference type="PANTHER" id="PTHR34582:SF6">
    <property type="entry name" value="UPF0702 TRANSMEMBRANE PROTEIN YCAP"/>
    <property type="match status" value="1"/>
</dbReference>
<feature type="transmembrane region" description="Helical" evidence="7">
    <location>
        <begin position="48"/>
        <end position="65"/>
    </location>
</feature>
<proteinExistence type="inferred from homology"/>
<dbReference type="RefSeq" id="WP_147205453.1">
    <property type="nucleotide sequence ID" value="NZ_BJYT01000019.1"/>
</dbReference>
<protein>
    <recommendedName>
        <fullName evidence="8">YetF C-terminal domain-containing protein</fullName>
    </recommendedName>
</protein>
<evidence type="ECO:0000256" key="4">
    <source>
        <dbReference type="ARBA" id="ARBA00022692"/>
    </source>
</evidence>
<keyword evidence="5 7" id="KW-1133">Transmembrane helix</keyword>
<accession>A0A512BHA3</accession>
<dbReference type="PANTHER" id="PTHR34582">
    <property type="entry name" value="UPF0702 TRANSMEMBRANE PROTEIN YCAP"/>
    <property type="match status" value="1"/>
</dbReference>
<evidence type="ECO:0000313" key="9">
    <source>
        <dbReference type="EMBL" id="GEO11344.1"/>
    </source>
</evidence>
<comment type="similarity">
    <text evidence="2">Belongs to the UPF0702 family.</text>
</comment>
<reference evidence="9 10" key="1">
    <citation type="submission" date="2019-07" db="EMBL/GenBank/DDBJ databases">
        <title>Whole genome shotgun sequence of Segetibacter aerophilus NBRC 106135.</title>
        <authorList>
            <person name="Hosoyama A."/>
            <person name="Uohara A."/>
            <person name="Ohji S."/>
            <person name="Ichikawa N."/>
        </authorList>
    </citation>
    <scope>NUCLEOTIDE SEQUENCE [LARGE SCALE GENOMIC DNA]</scope>
    <source>
        <strain evidence="9 10">NBRC 106135</strain>
    </source>
</reference>
<feature type="transmembrane region" description="Helical" evidence="7">
    <location>
        <begin position="19"/>
        <end position="36"/>
    </location>
</feature>
<name>A0A512BHA3_9BACT</name>
<keyword evidence="10" id="KW-1185">Reference proteome</keyword>
<feature type="domain" description="YetF C-terminal" evidence="8">
    <location>
        <begin position="93"/>
        <end position="163"/>
    </location>
</feature>
<keyword evidence="3" id="KW-1003">Cell membrane</keyword>
<dbReference type="Pfam" id="PF04239">
    <property type="entry name" value="DUF421"/>
    <property type="match status" value="1"/>
</dbReference>
<evidence type="ECO:0000313" key="10">
    <source>
        <dbReference type="Proteomes" id="UP000321513"/>
    </source>
</evidence>
<evidence type="ECO:0000256" key="6">
    <source>
        <dbReference type="ARBA" id="ARBA00023136"/>
    </source>
</evidence>